<dbReference type="Pfam" id="PF17263">
    <property type="entry name" value="DUF5329"/>
    <property type="match status" value="1"/>
</dbReference>
<organism evidence="1 2">
    <name type="scientific">Aureibaculum flavum</name>
    <dbReference type="NCBI Taxonomy" id="2795986"/>
    <lineage>
        <taxon>Bacteria</taxon>
        <taxon>Pseudomonadati</taxon>
        <taxon>Bacteroidota</taxon>
        <taxon>Flavobacteriia</taxon>
        <taxon>Flavobacteriales</taxon>
        <taxon>Flavobacteriaceae</taxon>
        <taxon>Aureibaculum</taxon>
    </lineage>
</organism>
<keyword evidence="2" id="KW-1185">Reference proteome</keyword>
<gene>
    <name evidence="1" type="ORF">JBL43_16450</name>
</gene>
<protein>
    <submittedName>
        <fullName evidence="1">DUF5329 family protein</fullName>
    </submittedName>
</protein>
<accession>A0ABS0WV21</accession>
<comment type="caution">
    <text evidence="1">The sequence shown here is derived from an EMBL/GenBank/DDBJ whole genome shotgun (WGS) entry which is preliminary data.</text>
</comment>
<sequence length="224" mass="25430">MKYLKITSTLLIVIILNSCSKTDGLAITNDNEIKIAQRGSKVIKGSEGDVELILNDITGGSTEVSIVGIENNQTYYKNYLGEGEYGVFQYGKYFYRVKINSFEEHIFHDDYAFITFRTVSEEKGKAEAQIISNEEEIPITPKEIRAYLNKIKTSGFKFIRSDEVWSDSIMSNHLENKYILNSKDIKTRSDFINKVAKSSSLTGEQYNVITQNSDTIAMVKWLGL</sequence>
<proteinExistence type="predicted"/>
<name>A0ABS0WV21_9FLAO</name>
<reference evidence="1 2" key="1">
    <citation type="submission" date="2020-12" db="EMBL/GenBank/DDBJ databases">
        <title>Aureibaculum luteum sp. nov. and Aureibaculum flavum sp. nov., novel members of the family Flavobacteriaceae isolated from Antarctic intertidal sediments.</title>
        <authorList>
            <person name="He X."/>
            <person name="Zhang X."/>
        </authorList>
    </citation>
    <scope>NUCLEOTIDE SEQUENCE [LARGE SCALE GENOMIC DNA]</scope>
    <source>
        <strain evidence="1 2">A20</strain>
    </source>
</reference>
<evidence type="ECO:0000313" key="1">
    <source>
        <dbReference type="EMBL" id="MBJ2175846.1"/>
    </source>
</evidence>
<dbReference type="EMBL" id="JAEHFJ010000009">
    <property type="protein sequence ID" value="MBJ2175846.1"/>
    <property type="molecule type" value="Genomic_DNA"/>
</dbReference>
<dbReference type="InterPro" id="IPR035242">
    <property type="entry name" value="DUF5329"/>
</dbReference>
<evidence type="ECO:0000313" key="2">
    <source>
        <dbReference type="Proteomes" id="UP000623301"/>
    </source>
</evidence>
<dbReference type="Proteomes" id="UP000623301">
    <property type="component" value="Unassembled WGS sequence"/>
</dbReference>
<dbReference type="RefSeq" id="WP_198842493.1">
    <property type="nucleotide sequence ID" value="NZ_JAEHFJ010000009.1"/>
</dbReference>